<dbReference type="Proteomes" id="UP000056905">
    <property type="component" value="Chromosome"/>
</dbReference>
<evidence type="ECO:0000313" key="3">
    <source>
        <dbReference type="Proteomes" id="UP000056905"/>
    </source>
</evidence>
<evidence type="ECO:0000313" key="2">
    <source>
        <dbReference type="EMBL" id="ALL13511.1"/>
    </source>
</evidence>
<dbReference type="InterPro" id="IPR007763">
    <property type="entry name" value="NDUFA12"/>
</dbReference>
<proteinExistence type="predicted"/>
<dbReference type="NCBIfam" id="NF006040">
    <property type="entry name" value="PRK08183.1"/>
    <property type="match status" value="1"/>
</dbReference>
<evidence type="ECO:0000256" key="1">
    <source>
        <dbReference type="SAM" id="MobiDB-lite"/>
    </source>
</evidence>
<dbReference type="KEGG" id="chq:AQ619_09195"/>
<dbReference type="AlphaFoldDB" id="A0A0P0NZE1"/>
<dbReference type="STRING" id="69395.AQ619_09195"/>
<dbReference type="EMBL" id="CP013002">
    <property type="protein sequence ID" value="ALL13511.1"/>
    <property type="molecule type" value="Genomic_DNA"/>
</dbReference>
<sequence length="131" mass="15199">MLKAIFTWWNGATLGQRFHIGRRGVFVGQDDFGNRYFEARDASDSYDSHKRRWVIYDGYAEASKVPAEWSGWLHYTFDEPPTTNPLPRRSWEKDHIPNLTGTVHAWRPKGSLSRGGERAVATSDYQPWKPE</sequence>
<dbReference type="Pfam" id="PF05071">
    <property type="entry name" value="NDUFA12"/>
    <property type="match status" value="1"/>
</dbReference>
<dbReference type="GO" id="GO:0045271">
    <property type="term" value="C:respiratory chain complex I"/>
    <property type="evidence" value="ECO:0007669"/>
    <property type="project" value="InterPro"/>
</dbReference>
<dbReference type="eggNOG" id="COG3761">
    <property type="taxonomic scope" value="Bacteria"/>
</dbReference>
<dbReference type="GO" id="GO:0006979">
    <property type="term" value="P:response to oxidative stress"/>
    <property type="evidence" value="ECO:0007669"/>
    <property type="project" value="TreeGrafter"/>
</dbReference>
<dbReference type="PANTHER" id="PTHR12910:SF2">
    <property type="entry name" value="NADH DEHYDROGENASE [UBIQUINONE] 1 ALPHA SUBCOMPLEX SUBUNIT 12"/>
    <property type="match status" value="1"/>
</dbReference>
<gene>
    <name evidence="2" type="ORF">AQ619_09195</name>
</gene>
<organism evidence="2 3">
    <name type="scientific">Caulobacter henricii</name>
    <dbReference type="NCBI Taxonomy" id="69395"/>
    <lineage>
        <taxon>Bacteria</taxon>
        <taxon>Pseudomonadati</taxon>
        <taxon>Pseudomonadota</taxon>
        <taxon>Alphaproteobacteria</taxon>
        <taxon>Caulobacterales</taxon>
        <taxon>Caulobacteraceae</taxon>
        <taxon>Caulobacter</taxon>
    </lineage>
</organism>
<keyword evidence="3" id="KW-1185">Reference proteome</keyword>
<reference evidence="2 3" key="1">
    <citation type="submission" date="2015-10" db="EMBL/GenBank/DDBJ databases">
        <title>Conservation of the essential genome among Caulobacter and Brevundimonas species.</title>
        <authorList>
            <person name="Scott D."/>
            <person name="Ely B."/>
        </authorList>
    </citation>
    <scope>NUCLEOTIDE SEQUENCE [LARGE SCALE GENOMIC DNA]</scope>
    <source>
        <strain evidence="2 3">CB4</strain>
    </source>
</reference>
<accession>A0A0P0NZE1</accession>
<feature type="region of interest" description="Disordered" evidence="1">
    <location>
        <begin position="107"/>
        <end position="131"/>
    </location>
</feature>
<dbReference type="PANTHER" id="PTHR12910">
    <property type="entry name" value="NADH-UBIQUINONE OXIDOREDUCTASE SUBUNIT B17.2"/>
    <property type="match status" value="1"/>
</dbReference>
<dbReference type="OrthoDB" id="9795340at2"/>
<protein>
    <submittedName>
        <fullName evidence="2">NADH dehydrogenase</fullName>
    </submittedName>
</protein>
<dbReference type="RefSeq" id="WP_062146577.1">
    <property type="nucleotide sequence ID" value="NZ_CP013002.1"/>
</dbReference>
<name>A0A0P0NZE1_9CAUL</name>